<comment type="caution">
    <text evidence="1">The sequence shown here is derived from an EMBL/GenBank/DDBJ whole genome shotgun (WGS) entry which is preliminary data.</text>
</comment>
<dbReference type="GO" id="GO:0008897">
    <property type="term" value="F:holo-[acyl-carrier-protein] synthase activity"/>
    <property type="evidence" value="ECO:0007669"/>
    <property type="project" value="InterPro"/>
</dbReference>
<sequence length="211" mass="24144">MKRVLIAPINTMLFEEVMAFVRVVAPIRYDYVCHFYRKEDQYRSALAYVLLCLANKKLVGEISRGVNGKPYLKDAGCHISISHTNELVSVGISNEGIGIDCEMESNIDDIVINESFSKKEKVQVTKDDFLKVVFWTAKEAISKLYNEDWYSSPLTELTYNNGELKDTAMREVYLHQFSFLNGCICTASNSAEQPSFHLITEKEIFGFLNYF</sequence>
<proteinExistence type="predicted"/>
<evidence type="ECO:0008006" key="3">
    <source>
        <dbReference type="Google" id="ProtNLM"/>
    </source>
</evidence>
<organism evidence="1 2">
    <name type="scientific">Enterococcus faecium EnGen0026</name>
    <dbReference type="NCBI Taxonomy" id="1138917"/>
    <lineage>
        <taxon>Bacteria</taxon>
        <taxon>Bacillati</taxon>
        <taxon>Bacillota</taxon>
        <taxon>Bacilli</taxon>
        <taxon>Lactobacillales</taxon>
        <taxon>Enterococcaceae</taxon>
        <taxon>Enterococcus</taxon>
    </lineage>
</organism>
<dbReference type="InterPro" id="IPR037143">
    <property type="entry name" value="4-PPantetheinyl_Trfase_dom_sf"/>
</dbReference>
<dbReference type="RefSeq" id="WP_002343035.1">
    <property type="nucleotide sequence ID" value="NZ_KB029918.1"/>
</dbReference>
<gene>
    <name evidence="1" type="ORF">OKA_05230</name>
</gene>
<dbReference type="GO" id="GO:0000287">
    <property type="term" value="F:magnesium ion binding"/>
    <property type="evidence" value="ECO:0007669"/>
    <property type="project" value="InterPro"/>
</dbReference>
<protein>
    <recommendedName>
        <fullName evidence="3">4'-phosphopantetheinyl transferase domain-containing protein</fullName>
    </recommendedName>
</protein>
<evidence type="ECO:0000313" key="1">
    <source>
        <dbReference type="EMBL" id="ELB38686.1"/>
    </source>
</evidence>
<dbReference type="Proteomes" id="UP000010504">
    <property type="component" value="Unassembled WGS sequence"/>
</dbReference>
<dbReference type="SUPFAM" id="SSF56214">
    <property type="entry name" value="4'-phosphopantetheinyl transferase"/>
    <property type="match status" value="2"/>
</dbReference>
<accession>A0A829A2A0</accession>
<name>A0A829A2A0_ENTFC</name>
<evidence type="ECO:0000313" key="2">
    <source>
        <dbReference type="Proteomes" id="UP000010504"/>
    </source>
</evidence>
<dbReference type="EMBL" id="AHXS01000023">
    <property type="protein sequence ID" value="ELB38686.1"/>
    <property type="molecule type" value="Genomic_DNA"/>
</dbReference>
<reference evidence="1 2" key="1">
    <citation type="submission" date="2012-12" db="EMBL/GenBank/DDBJ databases">
        <title>The Genome Sequence of Enterococcus faecium E2039.</title>
        <authorList>
            <consortium name="The Broad Institute Genome Sequencing Platform"/>
            <consortium name="The Broad Institute Genome Sequencing Center for Infectious Disease"/>
            <person name="Earl A.M."/>
            <person name="Gilmore M.S."/>
            <person name="van Schaik W."/>
            <person name="Lebreton F."/>
            <person name="Willems R.J."/>
            <person name="Walker B."/>
            <person name="Young S.K."/>
            <person name="Zeng Q."/>
            <person name="Gargeya S."/>
            <person name="Fitzgerald M."/>
            <person name="Haas B."/>
            <person name="Abouelleil A."/>
            <person name="Alvarado L."/>
            <person name="Arachchi H.M."/>
            <person name="Berlin A.M."/>
            <person name="Chapman S.B."/>
            <person name="Dewar J."/>
            <person name="Goldberg J."/>
            <person name="Griggs A."/>
            <person name="Gujja S."/>
            <person name="Hansen M."/>
            <person name="Howarth C."/>
            <person name="Imamovic A."/>
            <person name="Larimer J."/>
            <person name="McCowan C."/>
            <person name="Murphy C."/>
            <person name="Neiman D."/>
            <person name="Pearson M."/>
            <person name="Priest M."/>
            <person name="Roberts A."/>
            <person name="Saif S."/>
            <person name="Shea T."/>
            <person name="Sisk P."/>
            <person name="Sykes S."/>
            <person name="Wortman J."/>
            <person name="Nusbaum C."/>
            <person name="Birren B."/>
        </authorList>
    </citation>
    <scope>NUCLEOTIDE SEQUENCE [LARGE SCALE GENOMIC DNA]</scope>
    <source>
        <strain evidence="1 2">E2039</strain>
    </source>
</reference>
<dbReference type="Gene3D" id="3.90.470.20">
    <property type="entry name" value="4'-phosphopantetheinyl transferase domain"/>
    <property type="match status" value="1"/>
</dbReference>
<dbReference type="AlphaFoldDB" id="A0A829A2A0"/>